<dbReference type="PANTHER" id="PTHR17453:SF0">
    <property type="entry name" value="SIGNAL RECOGNITION PARTICLE 19 KDA PROTEIN"/>
    <property type="match status" value="1"/>
</dbReference>
<dbReference type="GO" id="GO:0008312">
    <property type="term" value="F:7S RNA binding"/>
    <property type="evidence" value="ECO:0007669"/>
    <property type="project" value="InterPro"/>
</dbReference>
<dbReference type="InterPro" id="IPR036521">
    <property type="entry name" value="SRP19-like_sf"/>
</dbReference>
<evidence type="ECO:0000256" key="5">
    <source>
        <dbReference type="ARBA" id="ARBA00022884"/>
    </source>
</evidence>
<evidence type="ECO:0000256" key="3">
    <source>
        <dbReference type="ARBA" id="ARBA00008910"/>
    </source>
</evidence>
<evidence type="ECO:0000256" key="8">
    <source>
        <dbReference type="ARBA" id="ARBA00023274"/>
    </source>
</evidence>
<proteinExistence type="inferred from homology"/>
<feature type="region of interest" description="Disordered" evidence="11">
    <location>
        <begin position="116"/>
        <end position="141"/>
    </location>
</feature>
<evidence type="ECO:0000256" key="6">
    <source>
        <dbReference type="ARBA" id="ARBA00023135"/>
    </source>
</evidence>
<evidence type="ECO:0000313" key="13">
    <source>
        <dbReference type="Proteomes" id="UP000316079"/>
    </source>
</evidence>
<accession>A0A553R3J6</accession>
<keyword evidence="5" id="KW-0694">RNA-binding</keyword>
<reference evidence="12 13" key="1">
    <citation type="journal article" date="2019" name="Sci. Data">
        <title>Hybrid genome assembly and annotation of Danionella translucida.</title>
        <authorList>
            <person name="Kadobianskyi M."/>
            <person name="Schulze L."/>
            <person name="Schuelke M."/>
            <person name="Judkewitz B."/>
        </authorList>
    </citation>
    <scope>NUCLEOTIDE SEQUENCE [LARGE SCALE GENOMIC DNA]</scope>
    <source>
        <strain evidence="12 13">Bolton</strain>
    </source>
</reference>
<evidence type="ECO:0000256" key="7">
    <source>
        <dbReference type="ARBA" id="ARBA00023242"/>
    </source>
</evidence>
<dbReference type="PANTHER" id="PTHR17453">
    <property type="entry name" value="SIGNAL RECOGNITION PARTICLE 19 KD PROTEIN"/>
    <property type="match status" value="1"/>
</dbReference>
<keyword evidence="6" id="KW-0733">Signal recognition particle</keyword>
<evidence type="ECO:0000256" key="2">
    <source>
        <dbReference type="ARBA" id="ARBA00004604"/>
    </source>
</evidence>
<keyword evidence="13" id="KW-1185">Reference proteome</keyword>
<dbReference type="Pfam" id="PF01922">
    <property type="entry name" value="SRP19"/>
    <property type="match status" value="1"/>
</dbReference>
<evidence type="ECO:0000256" key="11">
    <source>
        <dbReference type="SAM" id="MobiDB-lite"/>
    </source>
</evidence>
<evidence type="ECO:0000256" key="10">
    <source>
        <dbReference type="ARBA" id="ARBA00045518"/>
    </source>
</evidence>
<evidence type="ECO:0000256" key="4">
    <source>
        <dbReference type="ARBA" id="ARBA00022490"/>
    </source>
</evidence>
<comment type="function">
    <text evidence="10">Component of the signal recognition particle (SRP) complex, a ribonucleoprotein complex that mediates the cotranslational targeting of secretory and membrane proteins to the endoplasmic reticulum (ER). Binds directly to 7SL RNA. Mediates binding of SRP54 to the SRP complex.</text>
</comment>
<keyword evidence="7" id="KW-0539">Nucleus</keyword>
<dbReference type="GO" id="GO:0005786">
    <property type="term" value="C:signal recognition particle, endoplasmic reticulum targeting"/>
    <property type="evidence" value="ECO:0007669"/>
    <property type="project" value="UniProtKB-KW"/>
</dbReference>
<comment type="similarity">
    <text evidence="3">Belongs to the SRP19 family.</text>
</comment>
<dbReference type="GO" id="GO:0005730">
    <property type="term" value="C:nucleolus"/>
    <property type="evidence" value="ECO:0007669"/>
    <property type="project" value="UniProtKB-SubCell"/>
</dbReference>
<comment type="caution">
    <text evidence="12">The sequence shown here is derived from an EMBL/GenBank/DDBJ whole genome shotgun (WGS) entry which is preliminary data.</text>
</comment>
<protein>
    <recommendedName>
        <fullName evidence="9">Signal recognition particle 19 kDa protein</fullName>
    </recommendedName>
</protein>
<evidence type="ECO:0000256" key="9">
    <source>
        <dbReference type="ARBA" id="ARBA00033772"/>
    </source>
</evidence>
<dbReference type="EMBL" id="SRMA01025262">
    <property type="protein sequence ID" value="TRY96756.1"/>
    <property type="molecule type" value="Genomic_DNA"/>
</dbReference>
<dbReference type="Gene3D" id="3.30.56.30">
    <property type="entry name" value="Signal recognition particle, SRP19-like subunit"/>
    <property type="match status" value="1"/>
</dbReference>
<evidence type="ECO:0000256" key="1">
    <source>
        <dbReference type="ARBA" id="ARBA00004496"/>
    </source>
</evidence>
<dbReference type="InterPro" id="IPR002778">
    <property type="entry name" value="Signal_recog_particle_SRP19"/>
</dbReference>
<name>A0A553R3J6_9TELE</name>
<keyword evidence="4" id="KW-0963">Cytoplasm</keyword>
<dbReference type="AlphaFoldDB" id="A0A553R3J6"/>
<dbReference type="SUPFAM" id="SSF69695">
    <property type="entry name" value="SRP19"/>
    <property type="match status" value="1"/>
</dbReference>
<dbReference type="FunFam" id="3.30.56.30:FF:000002">
    <property type="entry name" value="Signal recognition particle 19kDa"/>
    <property type="match status" value="1"/>
</dbReference>
<dbReference type="GO" id="GO:0006617">
    <property type="term" value="P:SRP-dependent cotranslational protein targeting to membrane, signal sequence recognition"/>
    <property type="evidence" value="ECO:0007669"/>
    <property type="project" value="TreeGrafter"/>
</dbReference>
<gene>
    <name evidence="12" type="ORF">DNTS_014484</name>
</gene>
<comment type="subcellular location">
    <subcellularLocation>
        <location evidence="1">Cytoplasm</location>
    </subcellularLocation>
    <subcellularLocation>
        <location evidence="2">Nucleus</location>
        <location evidence="2">Nucleolus</location>
    </subcellularLocation>
</comment>
<keyword evidence="8" id="KW-0687">Ribonucleoprotein</keyword>
<evidence type="ECO:0000313" key="12">
    <source>
        <dbReference type="EMBL" id="TRY96756.1"/>
    </source>
</evidence>
<dbReference type="STRING" id="623744.A0A553R3J6"/>
<organism evidence="12 13">
    <name type="scientific">Danionella cerebrum</name>
    <dbReference type="NCBI Taxonomy" id="2873325"/>
    <lineage>
        <taxon>Eukaryota</taxon>
        <taxon>Metazoa</taxon>
        <taxon>Chordata</taxon>
        <taxon>Craniata</taxon>
        <taxon>Vertebrata</taxon>
        <taxon>Euteleostomi</taxon>
        <taxon>Actinopterygii</taxon>
        <taxon>Neopterygii</taxon>
        <taxon>Teleostei</taxon>
        <taxon>Ostariophysi</taxon>
        <taxon>Cypriniformes</taxon>
        <taxon>Danionidae</taxon>
        <taxon>Danioninae</taxon>
        <taxon>Danionella</taxon>
    </lineage>
</organism>
<dbReference type="Proteomes" id="UP000316079">
    <property type="component" value="Unassembled WGS sequence"/>
</dbReference>
<sequence length="141" mass="15958">MAYLTTNPADKERFLCLYPAYINSKKTLAEGRRIPAEKAVENPSCAEIRDVLSAAGLNVLVENKMYPREWNRDVQFRGRVRVQIKLEDGSLCQEKFDSRKSLMFYVAEMIPKLKTRAQKSGGAEAGSQQSDGGKKNKKKKK</sequence>